<dbReference type="PANTHER" id="PTHR14362">
    <property type="entry name" value="COILED-COIL DOMAIN-CONTAINING PROTEIN 81"/>
    <property type="match status" value="1"/>
</dbReference>
<evidence type="ECO:0000313" key="3">
    <source>
        <dbReference type="Proteomes" id="UP000237246"/>
    </source>
</evidence>
<comment type="caution">
    <text evidence="2">The sequence shown here is derived from an EMBL/GenBank/DDBJ whole genome shotgun (WGS) entry which is preliminary data.</text>
</comment>
<gene>
    <name evidence="2" type="ORF">CIB84_010793</name>
</gene>
<evidence type="ECO:0000259" key="1">
    <source>
        <dbReference type="Pfam" id="PF18289"/>
    </source>
</evidence>
<dbReference type="InterPro" id="IPR040673">
    <property type="entry name" value="CCDC81_HU_dom_2"/>
</dbReference>
<dbReference type="InterPro" id="IPR026295">
    <property type="entry name" value="CCD81"/>
</dbReference>
<dbReference type="GO" id="GO:0005815">
    <property type="term" value="C:microtubule organizing center"/>
    <property type="evidence" value="ECO:0007669"/>
    <property type="project" value="TreeGrafter"/>
</dbReference>
<accession>A0A2P4SMY6</accession>
<feature type="domain" description="CCDC81 HU" evidence="1">
    <location>
        <begin position="77"/>
        <end position="147"/>
    </location>
</feature>
<reference evidence="2 3" key="1">
    <citation type="submission" date="2018-01" db="EMBL/GenBank/DDBJ databases">
        <title>Comparison of the Chinese Bamboo Partridge and Red Junglefowl genome sequences highlights the importance of demography in genome evolution.</title>
        <authorList>
            <person name="Tiley G.P."/>
            <person name="Kimball R.T."/>
            <person name="Braun E.L."/>
            <person name="Burleigh J.G."/>
        </authorList>
    </citation>
    <scope>NUCLEOTIDE SEQUENCE [LARGE SCALE GENOMIC DNA]</scope>
    <source>
        <strain evidence="2">RTK389</strain>
        <tissue evidence="2">Blood</tissue>
    </source>
</reference>
<dbReference type="Proteomes" id="UP000237246">
    <property type="component" value="Unassembled WGS sequence"/>
</dbReference>
<dbReference type="AlphaFoldDB" id="A0A2P4SMY6"/>
<name>A0A2P4SMY6_BAMTH</name>
<organism evidence="2 3">
    <name type="scientific">Bambusicola thoracicus</name>
    <name type="common">Chinese bamboo-partridge</name>
    <name type="synonym">Perdix thoracica</name>
    <dbReference type="NCBI Taxonomy" id="9083"/>
    <lineage>
        <taxon>Eukaryota</taxon>
        <taxon>Metazoa</taxon>
        <taxon>Chordata</taxon>
        <taxon>Craniata</taxon>
        <taxon>Vertebrata</taxon>
        <taxon>Euteleostomi</taxon>
        <taxon>Archelosauria</taxon>
        <taxon>Archosauria</taxon>
        <taxon>Dinosauria</taxon>
        <taxon>Saurischia</taxon>
        <taxon>Theropoda</taxon>
        <taxon>Coelurosauria</taxon>
        <taxon>Aves</taxon>
        <taxon>Neognathae</taxon>
        <taxon>Galloanserae</taxon>
        <taxon>Galliformes</taxon>
        <taxon>Phasianidae</taxon>
        <taxon>Perdicinae</taxon>
        <taxon>Bambusicola</taxon>
    </lineage>
</organism>
<proteinExistence type="predicted"/>
<protein>
    <recommendedName>
        <fullName evidence="1">CCDC81 HU domain-containing protein</fullName>
    </recommendedName>
</protein>
<dbReference type="Pfam" id="PF18289">
    <property type="entry name" value="HU-CCDC81_euk_2"/>
    <property type="match status" value="1"/>
</dbReference>
<dbReference type="EMBL" id="PPHD01034172">
    <property type="protein sequence ID" value="POI25456.1"/>
    <property type="molecule type" value="Genomic_DNA"/>
</dbReference>
<evidence type="ECO:0000313" key="2">
    <source>
        <dbReference type="EMBL" id="POI25456.1"/>
    </source>
</evidence>
<keyword evidence="3" id="KW-1185">Reference proteome</keyword>
<sequence length="260" mass="29590">MRVFIIVQERNIFELSGPGVNIEEIVQIWDQVSLDVQRQLALSKSIEIAGLGTFAVHTRIFDLNYAKRIMPGSTLAVPLDYATIALETSHSLNAVENCVNETVMYLSRCISNGLNVDLVLRDISVLLIRQKKVKMRFYENFLLSLDAAGNLKEIIINRKKGTMNWVISHGGNGVSDVYTEPDILFPSLQLKTEHGKFLLESFCERLTKTLQEKKTKDVFKEEINRKGFGRFCYADGRYHIELTTSQVVLEEDGGDKWKLE</sequence>
<dbReference type="PANTHER" id="PTHR14362:SF2">
    <property type="entry name" value="COILED-COIL DOMAIN-CONTAINING PROTEIN 81"/>
    <property type="match status" value="1"/>
</dbReference>
<dbReference type="OrthoDB" id="8955214at2759"/>